<dbReference type="EMBL" id="CP011975">
    <property type="protein sequence ID" value="AKP35312.1"/>
    <property type="molecule type" value="Genomic_DNA"/>
</dbReference>
<organism evidence="2 3">
    <name type="scientific">Yersinia aleksiciae</name>
    <dbReference type="NCBI Taxonomy" id="263819"/>
    <lineage>
        <taxon>Bacteria</taxon>
        <taxon>Pseudomonadati</taxon>
        <taxon>Pseudomonadota</taxon>
        <taxon>Gammaproteobacteria</taxon>
        <taxon>Enterobacterales</taxon>
        <taxon>Yersiniaceae</taxon>
        <taxon>Yersinia</taxon>
    </lineage>
</organism>
<accession>A0ABN4HEP4</accession>
<reference evidence="2 3" key="1">
    <citation type="journal article" date="2015" name="Genome Announc.">
        <title>De Novo Genome Sequence of Yersinia aleksiciae Y159T.</title>
        <authorList>
            <person name="Sprague L.D."/>
            <person name="Neubauer H."/>
        </authorList>
    </citation>
    <scope>NUCLEOTIDE SEQUENCE [LARGE SCALE GENOMIC DNA]</scope>
    <source>
        <strain evidence="2 3">159</strain>
    </source>
</reference>
<proteinExistence type="predicted"/>
<evidence type="ECO:0000256" key="1">
    <source>
        <dbReference type="SAM" id="MobiDB-lite"/>
    </source>
</evidence>
<protein>
    <submittedName>
        <fullName evidence="2">Uncharacterized protein</fullName>
    </submittedName>
</protein>
<evidence type="ECO:0000313" key="3">
    <source>
        <dbReference type="Proteomes" id="UP000069914"/>
    </source>
</evidence>
<sequence>MQEGGKRNSPDELTPVSDSGDRVQPTHLRFGKRHSTEYPIDFNLQEGGKRNSPDELTPVSDSGDRVQPTHLRFER</sequence>
<name>A0ABN4HEP4_YERAE</name>
<dbReference type="Proteomes" id="UP000069914">
    <property type="component" value="Chromosome"/>
</dbReference>
<feature type="compositionally biased region" description="Basic and acidic residues" evidence="1">
    <location>
        <begin position="1"/>
        <end position="10"/>
    </location>
</feature>
<feature type="region of interest" description="Disordered" evidence="1">
    <location>
        <begin position="1"/>
        <end position="75"/>
    </location>
</feature>
<gene>
    <name evidence="2" type="ORF">ACZ76_03585</name>
</gene>
<evidence type="ECO:0000313" key="2">
    <source>
        <dbReference type="EMBL" id="AKP35312.1"/>
    </source>
</evidence>
<keyword evidence="3" id="KW-1185">Reference proteome</keyword>